<feature type="region of interest" description="Disordered" evidence="1">
    <location>
        <begin position="1"/>
        <end position="21"/>
    </location>
</feature>
<organism evidence="2">
    <name type="scientific">marine metagenome</name>
    <dbReference type="NCBI Taxonomy" id="408172"/>
    <lineage>
        <taxon>unclassified sequences</taxon>
        <taxon>metagenomes</taxon>
        <taxon>ecological metagenomes</taxon>
    </lineage>
</organism>
<gene>
    <name evidence="2" type="ORF">METZ01_LOCUS203170</name>
</gene>
<accession>A0A382EHQ5</accession>
<feature type="non-terminal residue" evidence="2">
    <location>
        <position position="36"/>
    </location>
</feature>
<name>A0A382EHQ5_9ZZZZ</name>
<proteinExistence type="predicted"/>
<protein>
    <submittedName>
        <fullName evidence="2">Uncharacterized protein</fullName>
    </submittedName>
</protein>
<sequence>MKTQATRSGYPEQYYPNTEELKKDEMRVVALGTGRP</sequence>
<evidence type="ECO:0000313" key="2">
    <source>
        <dbReference type="EMBL" id="SVB50316.1"/>
    </source>
</evidence>
<reference evidence="2" key="1">
    <citation type="submission" date="2018-05" db="EMBL/GenBank/DDBJ databases">
        <authorList>
            <person name="Lanie J.A."/>
            <person name="Ng W.-L."/>
            <person name="Kazmierczak K.M."/>
            <person name="Andrzejewski T.M."/>
            <person name="Davidsen T.M."/>
            <person name="Wayne K.J."/>
            <person name="Tettelin H."/>
            <person name="Glass J.I."/>
            <person name="Rusch D."/>
            <person name="Podicherti R."/>
            <person name="Tsui H.-C.T."/>
            <person name="Winkler M.E."/>
        </authorList>
    </citation>
    <scope>NUCLEOTIDE SEQUENCE</scope>
</reference>
<evidence type="ECO:0000256" key="1">
    <source>
        <dbReference type="SAM" id="MobiDB-lite"/>
    </source>
</evidence>
<dbReference type="EMBL" id="UINC01044622">
    <property type="protein sequence ID" value="SVB50316.1"/>
    <property type="molecule type" value="Genomic_DNA"/>
</dbReference>
<dbReference type="AlphaFoldDB" id="A0A382EHQ5"/>